<evidence type="ECO:0000313" key="2">
    <source>
        <dbReference type="EMBL" id="PON66325.1"/>
    </source>
</evidence>
<evidence type="ECO:0000313" key="3">
    <source>
        <dbReference type="Proteomes" id="UP000237000"/>
    </source>
</evidence>
<keyword evidence="3" id="KW-1185">Reference proteome</keyword>
<dbReference type="AlphaFoldDB" id="A0A2P5CZB4"/>
<dbReference type="InParanoid" id="A0A2P5CZB4"/>
<feature type="region of interest" description="Disordered" evidence="1">
    <location>
        <begin position="1"/>
        <end position="23"/>
    </location>
</feature>
<dbReference type="Proteomes" id="UP000237000">
    <property type="component" value="Unassembled WGS sequence"/>
</dbReference>
<accession>A0A2P5CZB4</accession>
<name>A0A2P5CZB4_TREOI</name>
<comment type="caution">
    <text evidence="2">The sequence shown here is derived from an EMBL/GenBank/DDBJ whole genome shotgun (WGS) entry which is preliminary data.</text>
</comment>
<dbReference type="EMBL" id="JXTC01000313">
    <property type="protein sequence ID" value="PON66325.1"/>
    <property type="molecule type" value="Genomic_DNA"/>
</dbReference>
<gene>
    <name evidence="2" type="ORF">TorRG33x02_268380</name>
</gene>
<reference evidence="3" key="1">
    <citation type="submission" date="2016-06" db="EMBL/GenBank/DDBJ databases">
        <title>Parallel loss of symbiosis genes in relatives of nitrogen-fixing non-legume Parasponia.</title>
        <authorList>
            <person name="Van Velzen R."/>
            <person name="Holmer R."/>
            <person name="Bu F."/>
            <person name="Rutten L."/>
            <person name="Van Zeijl A."/>
            <person name="Liu W."/>
            <person name="Santuari L."/>
            <person name="Cao Q."/>
            <person name="Sharma T."/>
            <person name="Shen D."/>
            <person name="Roswanjaya Y."/>
            <person name="Wardhani T."/>
            <person name="Kalhor M.S."/>
            <person name="Jansen J."/>
            <person name="Van den Hoogen J."/>
            <person name="Gungor B."/>
            <person name="Hartog M."/>
            <person name="Hontelez J."/>
            <person name="Verver J."/>
            <person name="Yang W.-C."/>
            <person name="Schijlen E."/>
            <person name="Repin R."/>
            <person name="Schilthuizen M."/>
            <person name="Schranz E."/>
            <person name="Heidstra R."/>
            <person name="Miyata K."/>
            <person name="Fedorova E."/>
            <person name="Kohlen W."/>
            <person name="Bisseling T."/>
            <person name="Smit S."/>
            <person name="Geurts R."/>
        </authorList>
    </citation>
    <scope>NUCLEOTIDE SEQUENCE [LARGE SCALE GENOMIC DNA]</scope>
    <source>
        <strain evidence="3">cv. RG33-2</strain>
    </source>
</reference>
<feature type="compositionally biased region" description="Basic residues" evidence="1">
    <location>
        <begin position="11"/>
        <end position="22"/>
    </location>
</feature>
<proteinExistence type="predicted"/>
<organism evidence="2 3">
    <name type="scientific">Trema orientale</name>
    <name type="common">Charcoal tree</name>
    <name type="synonym">Celtis orientalis</name>
    <dbReference type="NCBI Taxonomy" id="63057"/>
    <lineage>
        <taxon>Eukaryota</taxon>
        <taxon>Viridiplantae</taxon>
        <taxon>Streptophyta</taxon>
        <taxon>Embryophyta</taxon>
        <taxon>Tracheophyta</taxon>
        <taxon>Spermatophyta</taxon>
        <taxon>Magnoliopsida</taxon>
        <taxon>eudicotyledons</taxon>
        <taxon>Gunneridae</taxon>
        <taxon>Pentapetalae</taxon>
        <taxon>rosids</taxon>
        <taxon>fabids</taxon>
        <taxon>Rosales</taxon>
        <taxon>Cannabaceae</taxon>
        <taxon>Trema</taxon>
    </lineage>
</organism>
<protein>
    <submittedName>
        <fullName evidence="2">Uncharacterized protein</fullName>
    </submittedName>
</protein>
<sequence length="65" mass="7872">MVVGGGENGLRKKKKKKKKKKDYRACFRPARQRCRFQRRRELCRGKVTQEQIDDLNPIQLRLDWI</sequence>
<evidence type="ECO:0000256" key="1">
    <source>
        <dbReference type="SAM" id="MobiDB-lite"/>
    </source>
</evidence>